<evidence type="ECO:0000313" key="3">
    <source>
        <dbReference type="EMBL" id="TCT04637.1"/>
    </source>
</evidence>
<dbReference type="PROSITE" id="PS51318">
    <property type="entry name" value="TAT"/>
    <property type="match status" value="1"/>
</dbReference>
<keyword evidence="3" id="KW-0675">Receptor</keyword>
<dbReference type="EMBL" id="SMAI01000006">
    <property type="protein sequence ID" value="TCT04637.1"/>
    <property type="molecule type" value="Genomic_DNA"/>
</dbReference>
<comment type="caution">
    <text evidence="3">The sequence shown here is derived from an EMBL/GenBank/DDBJ whole genome shotgun (WGS) entry which is preliminary data.</text>
</comment>
<gene>
    <name evidence="3" type="ORF">EDC64_10668</name>
</gene>
<keyword evidence="2" id="KW-0732">Signal</keyword>
<dbReference type="PANTHER" id="PTHR42928:SF5">
    <property type="entry name" value="BLR1237 PROTEIN"/>
    <property type="match status" value="1"/>
</dbReference>
<evidence type="ECO:0000256" key="1">
    <source>
        <dbReference type="ARBA" id="ARBA00006987"/>
    </source>
</evidence>
<reference evidence="3 4" key="1">
    <citation type="submission" date="2019-03" db="EMBL/GenBank/DDBJ databases">
        <title>Genomic Encyclopedia of Type Strains, Phase IV (KMG-IV): sequencing the most valuable type-strain genomes for metagenomic binning, comparative biology and taxonomic classification.</title>
        <authorList>
            <person name="Goeker M."/>
        </authorList>
    </citation>
    <scope>NUCLEOTIDE SEQUENCE [LARGE SCALE GENOMIC DNA]</scope>
    <source>
        <strain evidence="3 4">DSM 9035</strain>
    </source>
</reference>
<dbReference type="PIRSF" id="PIRSF017082">
    <property type="entry name" value="YflP"/>
    <property type="match status" value="1"/>
</dbReference>
<dbReference type="AlphaFoldDB" id="A0A4R3M0M0"/>
<feature type="signal peptide" evidence="2">
    <location>
        <begin position="1"/>
        <end position="24"/>
    </location>
</feature>
<dbReference type="Pfam" id="PF03401">
    <property type="entry name" value="TctC"/>
    <property type="match status" value="1"/>
</dbReference>
<dbReference type="RefSeq" id="WP_132031413.1">
    <property type="nucleotide sequence ID" value="NZ_SMAI01000006.1"/>
</dbReference>
<dbReference type="InterPro" id="IPR042100">
    <property type="entry name" value="Bug_dom1"/>
</dbReference>
<proteinExistence type="inferred from homology"/>
<evidence type="ECO:0000313" key="4">
    <source>
        <dbReference type="Proteomes" id="UP000294664"/>
    </source>
</evidence>
<evidence type="ECO:0000256" key="2">
    <source>
        <dbReference type="SAM" id="SignalP"/>
    </source>
</evidence>
<dbReference type="Proteomes" id="UP000294664">
    <property type="component" value="Unassembled WGS sequence"/>
</dbReference>
<dbReference type="PANTHER" id="PTHR42928">
    <property type="entry name" value="TRICARBOXYLATE-BINDING PROTEIN"/>
    <property type="match status" value="1"/>
</dbReference>
<organism evidence="3 4">
    <name type="scientific">Aquabacter spiritensis</name>
    <dbReference type="NCBI Taxonomy" id="933073"/>
    <lineage>
        <taxon>Bacteria</taxon>
        <taxon>Pseudomonadati</taxon>
        <taxon>Pseudomonadota</taxon>
        <taxon>Alphaproteobacteria</taxon>
        <taxon>Hyphomicrobiales</taxon>
        <taxon>Xanthobacteraceae</taxon>
        <taxon>Aquabacter</taxon>
    </lineage>
</organism>
<keyword evidence="4" id="KW-1185">Reference proteome</keyword>
<dbReference type="Gene3D" id="3.40.190.10">
    <property type="entry name" value="Periplasmic binding protein-like II"/>
    <property type="match status" value="1"/>
</dbReference>
<dbReference type="CDD" id="cd07012">
    <property type="entry name" value="PBP2_Bug_TTT"/>
    <property type="match status" value="1"/>
</dbReference>
<feature type="chain" id="PRO_5020677988" evidence="2">
    <location>
        <begin position="25"/>
        <end position="334"/>
    </location>
</feature>
<dbReference type="Gene3D" id="3.40.190.150">
    <property type="entry name" value="Bordetella uptake gene, domain 1"/>
    <property type="match status" value="1"/>
</dbReference>
<name>A0A4R3M0M0_9HYPH</name>
<dbReference type="InterPro" id="IPR006311">
    <property type="entry name" value="TAT_signal"/>
</dbReference>
<dbReference type="InterPro" id="IPR005064">
    <property type="entry name" value="BUG"/>
</dbReference>
<protein>
    <submittedName>
        <fullName evidence="3">Tripartite-type tricarboxylate transporter receptor subunit TctC</fullName>
    </submittedName>
</protein>
<comment type="similarity">
    <text evidence="1">Belongs to the UPF0065 (bug) family.</text>
</comment>
<sequence>MEHKIDRRTFGALLAGLAAGPTFAAKAAFAAEDATAWPTRPVRLVVPFGPGGAVDTLCRAFGQRFAEFANGQPLVIENRSGAGGLVAGSFVAGQAPDGYTLLAADIGANAIGKELNPKANYDPMTAFTPIIQLANLNAVLVENPNVAQKTVQEIIATAKKDPNGFTYSSAGVGNGSHLFMALLERDAGIRMVHVPYRSGAETVLAVVRNEAQFCFPTLSSALPMIKTGGVRPVALGAGPSPILPGVPLMRDILPGFEVAIWYGVAAPAGMDGALADRVNAVFNKIAALPEIRKMVEDVQGGVVVGGSRQQFAAFIKREYDRWTPVIRGGGIRVE</sequence>
<accession>A0A4R3M0M0</accession>
<dbReference type="OrthoDB" id="7246695at2"/>
<dbReference type="SUPFAM" id="SSF53850">
    <property type="entry name" value="Periplasmic binding protein-like II"/>
    <property type="match status" value="1"/>
</dbReference>